<name>M8BXJ3_AEGTA</name>
<dbReference type="NCBIfam" id="TIGR01640">
    <property type="entry name" value="F_box_assoc_1"/>
    <property type="match status" value="1"/>
</dbReference>
<evidence type="ECO:0000313" key="2">
    <source>
        <dbReference type="EnsemblPlants" id="EMT07663"/>
    </source>
</evidence>
<dbReference type="InterPro" id="IPR050796">
    <property type="entry name" value="SCF_F-box_component"/>
</dbReference>
<dbReference type="InterPro" id="IPR013187">
    <property type="entry name" value="F-box-assoc_dom_typ3"/>
</dbReference>
<protein>
    <recommendedName>
        <fullName evidence="1">F-box associated beta-propeller type 3 domain-containing protein</fullName>
    </recommendedName>
</protein>
<accession>M8BXJ3</accession>
<dbReference type="PANTHER" id="PTHR31672:SF13">
    <property type="entry name" value="F-BOX PROTEIN CPR30-LIKE"/>
    <property type="match status" value="1"/>
</dbReference>
<dbReference type="EnsemblPlants" id="EMT07663">
    <property type="protein sequence ID" value="EMT07663"/>
    <property type="gene ID" value="F775_00694"/>
</dbReference>
<sequence>MAHCDGLVLLPSGSTVHVVNPATRRTLTLPPTRTTPPDVGPVVNRFAPGAQAFGLGQDPRFNAYKVARFYTYLDVRAPATHYYTAKMGVFTIGTDLCWRDTAAAPPHHQVMPHRTATFFRGSLLWTVVQGGLHETPLAPSFVRFRLEDESFSIVPAPPCTPRFNYKSSRLSELHGELCVCARAASDFGVLEMWTMCGDLDDGSHPPHWDLRRVIRGPFSFRSCMPMTATPDVVMFHFATYYLYNYDLQSPINNDLIEMKRLRYHQLGTDKFVEFTEKNIADLYVVPYVPSLVRI</sequence>
<dbReference type="PANTHER" id="PTHR31672">
    <property type="entry name" value="BNACNNG10540D PROTEIN"/>
    <property type="match status" value="1"/>
</dbReference>
<evidence type="ECO:0000259" key="1">
    <source>
        <dbReference type="Pfam" id="PF08268"/>
    </source>
</evidence>
<dbReference type="Pfam" id="PF08268">
    <property type="entry name" value="FBA_3"/>
    <property type="match status" value="1"/>
</dbReference>
<proteinExistence type="predicted"/>
<feature type="domain" description="F-box associated beta-propeller type 3" evidence="1">
    <location>
        <begin position="3"/>
        <end position="195"/>
    </location>
</feature>
<reference evidence="2" key="1">
    <citation type="submission" date="2015-06" db="UniProtKB">
        <authorList>
            <consortium name="EnsemblPlants"/>
        </authorList>
    </citation>
    <scope>IDENTIFICATION</scope>
</reference>
<organism evidence="2">
    <name type="scientific">Aegilops tauschii</name>
    <name type="common">Tausch's goatgrass</name>
    <name type="synonym">Aegilops squarrosa</name>
    <dbReference type="NCBI Taxonomy" id="37682"/>
    <lineage>
        <taxon>Eukaryota</taxon>
        <taxon>Viridiplantae</taxon>
        <taxon>Streptophyta</taxon>
        <taxon>Embryophyta</taxon>
        <taxon>Tracheophyta</taxon>
        <taxon>Spermatophyta</taxon>
        <taxon>Magnoliopsida</taxon>
        <taxon>Liliopsida</taxon>
        <taxon>Poales</taxon>
        <taxon>Poaceae</taxon>
        <taxon>BOP clade</taxon>
        <taxon>Pooideae</taxon>
        <taxon>Triticodae</taxon>
        <taxon>Triticeae</taxon>
        <taxon>Triticinae</taxon>
        <taxon>Aegilops</taxon>
    </lineage>
</organism>
<dbReference type="InterPro" id="IPR017451">
    <property type="entry name" value="F-box-assoc_interact_dom"/>
</dbReference>
<dbReference type="AlphaFoldDB" id="M8BXJ3"/>